<sequence>MEEHPRDEGKEEGAKVEEEEEEEEEEETEEEEGKMLEAPAGTHVCNMHDKEDEEEGAAPDASNNIGKEVKLLKNGGVVKKLVRHGTDPSPETPLFGDEVTVHYTGSLPDGTVFDSTRDKEPFTFKLGVGQVIRGWDKGVKTMRKGEQAIFTISPDYAYGKGGQPPAIPPDTKLTFDIELLSWCSVKDVTRDGGVMKKVVREGKSWERPKEADEVKVKYEAKLVDGTVVSKSPEEGLYFFIKDGLFCPAMAHAVKSMKKGEGAVLTIQPEYGFGIKGREGMDSEGAVPPNATLIMDLEIMGWNSVEKVSDDDKVVKKITRQGESYEKPNDGTTATVKWIGTLSDGTVFEKKGFDSEEPFTVVIDEGQVVPGLDETFASMKKGEICIATVPSEYGYEGEEKQCDLAVVPANSTLTYEVEMVSFVKEKDSWDLDGPQKIVMAAKKKDQGNELFKQGKLLHASKKYEKGARYVEYDTVFAEGDEKKKALNLKKLLKLNDAACKLKIESFPEVVELTTKVLETDSMNVKALYRRAQAYTSMMDLDLAEQDIKKALEIDPENRDMKLEQRKLSQRQAAHRRKEAKQYGNMFDRLRKMEEKELKQSEVGLPDQMQENVLQENSAQENPVQPCSEVSVQG</sequence>
<feature type="domain" description="PPIase FKBP-type" evidence="10">
    <location>
        <begin position="330"/>
        <end position="422"/>
    </location>
</feature>
<dbReference type="SUPFAM" id="SSF54534">
    <property type="entry name" value="FKBP-like"/>
    <property type="match status" value="3"/>
</dbReference>
<keyword evidence="12" id="KW-1185">Reference proteome</keyword>
<dbReference type="EC" id="5.2.1.8" evidence="2 7"/>
<dbReference type="InterPro" id="IPR011990">
    <property type="entry name" value="TPR-like_helical_dom_sf"/>
</dbReference>
<evidence type="ECO:0000313" key="12">
    <source>
        <dbReference type="Proteomes" id="UP000006727"/>
    </source>
</evidence>
<dbReference type="InterPro" id="IPR001179">
    <property type="entry name" value="PPIase_FKBP_dom"/>
</dbReference>
<dbReference type="Proteomes" id="UP000006727">
    <property type="component" value="Chromosome 16"/>
</dbReference>
<feature type="domain" description="PPIase FKBP-type" evidence="10">
    <location>
        <begin position="211"/>
        <end position="302"/>
    </location>
</feature>
<dbReference type="SMART" id="SM00028">
    <property type="entry name" value="TPR"/>
    <property type="match status" value="2"/>
</dbReference>
<dbReference type="Gene3D" id="3.10.50.40">
    <property type="match status" value="3"/>
</dbReference>
<reference evidence="11 12" key="1">
    <citation type="journal article" date="2008" name="Science">
        <title>The Physcomitrella genome reveals evolutionary insights into the conquest of land by plants.</title>
        <authorList>
            <person name="Rensing S."/>
            <person name="Lang D."/>
            <person name="Zimmer A."/>
            <person name="Terry A."/>
            <person name="Salamov A."/>
            <person name="Shapiro H."/>
            <person name="Nishiyama T."/>
            <person name="Perroud P.-F."/>
            <person name="Lindquist E."/>
            <person name="Kamisugi Y."/>
            <person name="Tanahashi T."/>
            <person name="Sakakibara K."/>
            <person name="Fujita T."/>
            <person name="Oishi K."/>
            <person name="Shin-I T."/>
            <person name="Kuroki Y."/>
            <person name="Toyoda A."/>
            <person name="Suzuki Y."/>
            <person name="Hashimoto A."/>
            <person name="Yamaguchi K."/>
            <person name="Sugano A."/>
            <person name="Kohara Y."/>
            <person name="Fujiyama A."/>
            <person name="Anterola A."/>
            <person name="Aoki S."/>
            <person name="Ashton N."/>
            <person name="Barbazuk W.B."/>
            <person name="Barker E."/>
            <person name="Bennetzen J."/>
            <person name="Bezanilla M."/>
            <person name="Blankenship R."/>
            <person name="Cho S.H."/>
            <person name="Dutcher S."/>
            <person name="Estelle M."/>
            <person name="Fawcett J.A."/>
            <person name="Gundlach H."/>
            <person name="Hanada K."/>
            <person name="Heyl A."/>
            <person name="Hicks K.A."/>
            <person name="Hugh J."/>
            <person name="Lohr M."/>
            <person name="Mayer K."/>
            <person name="Melkozernov A."/>
            <person name="Murata T."/>
            <person name="Nelson D."/>
            <person name="Pils B."/>
            <person name="Prigge M."/>
            <person name="Reiss B."/>
            <person name="Renner T."/>
            <person name="Rombauts S."/>
            <person name="Rushton P."/>
            <person name="Sanderfoot A."/>
            <person name="Schween G."/>
            <person name="Shiu S.-H."/>
            <person name="Stueber K."/>
            <person name="Theodoulou F.L."/>
            <person name="Tu H."/>
            <person name="Van de Peer Y."/>
            <person name="Verrier P.J."/>
            <person name="Waters E."/>
            <person name="Wood A."/>
            <person name="Yang L."/>
            <person name="Cove D."/>
            <person name="Cuming A."/>
            <person name="Hasebe M."/>
            <person name="Lucas S."/>
            <person name="Mishler D.B."/>
            <person name="Reski R."/>
            <person name="Grigoriev I."/>
            <person name="Quatrano R.S."/>
            <person name="Boore J.L."/>
        </authorList>
    </citation>
    <scope>NUCLEOTIDE SEQUENCE [LARGE SCALE GENOMIC DNA]</scope>
    <source>
        <strain evidence="11 12">cv. Gransden 2004</strain>
    </source>
</reference>
<dbReference type="InParanoid" id="A0A7I4B9Y9"/>
<dbReference type="OrthoDB" id="1902587at2759"/>
<gene>
    <name evidence="11" type="primary">LOC112293569</name>
</gene>
<evidence type="ECO:0000256" key="3">
    <source>
        <dbReference type="ARBA" id="ARBA00022737"/>
    </source>
</evidence>
<dbReference type="EnsemblPlants" id="Pp3c16_920V3.4">
    <property type="protein sequence ID" value="Pp3c16_920V3.4"/>
    <property type="gene ID" value="Pp3c16_920"/>
</dbReference>
<proteinExistence type="predicted"/>
<feature type="compositionally biased region" description="Basic and acidic residues" evidence="9">
    <location>
        <begin position="1"/>
        <end position="16"/>
    </location>
</feature>
<feature type="domain" description="PPIase FKBP-type" evidence="10">
    <location>
        <begin position="96"/>
        <end position="183"/>
    </location>
</feature>
<evidence type="ECO:0000256" key="4">
    <source>
        <dbReference type="ARBA" id="ARBA00022803"/>
    </source>
</evidence>
<dbReference type="FunFam" id="3.10.50.40:FF:000017">
    <property type="entry name" value="Peptidylprolyl isomerase"/>
    <property type="match status" value="1"/>
</dbReference>
<dbReference type="Gene3D" id="1.25.40.10">
    <property type="entry name" value="Tetratricopeptide repeat domain"/>
    <property type="match status" value="1"/>
</dbReference>
<dbReference type="RefSeq" id="XP_024398925.1">
    <property type="nucleotide sequence ID" value="XM_024543157.2"/>
</dbReference>
<dbReference type="PANTHER" id="PTHR46512">
    <property type="entry name" value="PEPTIDYLPROLYL ISOMERASE"/>
    <property type="match status" value="1"/>
</dbReference>
<dbReference type="Pfam" id="PF00254">
    <property type="entry name" value="FKBP_C"/>
    <property type="match status" value="3"/>
</dbReference>
<dbReference type="EMBL" id="ABEU02000016">
    <property type="status" value="NOT_ANNOTATED_CDS"/>
    <property type="molecule type" value="Genomic_DNA"/>
</dbReference>
<evidence type="ECO:0000256" key="8">
    <source>
        <dbReference type="PROSITE-ProRule" id="PRU00339"/>
    </source>
</evidence>
<feature type="compositionally biased region" description="Acidic residues" evidence="9">
    <location>
        <begin position="17"/>
        <end position="32"/>
    </location>
</feature>
<comment type="catalytic activity">
    <reaction evidence="1 7">
        <text>[protein]-peptidylproline (omega=180) = [protein]-peptidylproline (omega=0)</text>
        <dbReference type="Rhea" id="RHEA:16237"/>
        <dbReference type="Rhea" id="RHEA-COMP:10747"/>
        <dbReference type="Rhea" id="RHEA-COMP:10748"/>
        <dbReference type="ChEBI" id="CHEBI:83833"/>
        <dbReference type="ChEBI" id="CHEBI:83834"/>
        <dbReference type="EC" id="5.2.1.8"/>
    </reaction>
</comment>
<keyword evidence="3" id="KW-0677">Repeat</keyword>
<dbReference type="KEGG" id="ppp:112293569"/>
<dbReference type="InterPro" id="IPR019734">
    <property type="entry name" value="TPR_rpt"/>
</dbReference>
<dbReference type="PANTHER" id="PTHR46512:SF9">
    <property type="entry name" value="PEPTIDYLPROLYL ISOMERASE"/>
    <property type="match status" value="1"/>
</dbReference>
<feature type="repeat" description="TPR" evidence="8">
    <location>
        <begin position="523"/>
        <end position="556"/>
    </location>
</feature>
<dbReference type="AlphaFoldDB" id="A0A7I4B9Y9"/>
<feature type="compositionally biased region" description="Polar residues" evidence="9">
    <location>
        <begin position="607"/>
        <end position="632"/>
    </location>
</feature>
<evidence type="ECO:0000313" key="11">
    <source>
        <dbReference type="EnsemblPlants" id="Pp3c16_920V3.4"/>
    </source>
</evidence>
<keyword evidence="5 7" id="KW-0697">Rotamase</keyword>
<organism evidence="11 12">
    <name type="scientific">Physcomitrium patens</name>
    <name type="common">Spreading-leaved earth moss</name>
    <name type="synonym">Physcomitrella patens</name>
    <dbReference type="NCBI Taxonomy" id="3218"/>
    <lineage>
        <taxon>Eukaryota</taxon>
        <taxon>Viridiplantae</taxon>
        <taxon>Streptophyta</taxon>
        <taxon>Embryophyta</taxon>
        <taxon>Bryophyta</taxon>
        <taxon>Bryophytina</taxon>
        <taxon>Bryopsida</taxon>
        <taxon>Funariidae</taxon>
        <taxon>Funariales</taxon>
        <taxon>Funariaceae</taxon>
        <taxon>Physcomitrium</taxon>
    </lineage>
</organism>
<feature type="region of interest" description="Disordered" evidence="9">
    <location>
        <begin position="1"/>
        <end position="67"/>
    </location>
</feature>
<evidence type="ECO:0000256" key="2">
    <source>
        <dbReference type="ARBA" id="ARBA00013194"/>
    </source>
</evidence>
<dbReference type="InterPro" id="IPR050754">
    <property type="entry name" value="FKBP4/5/8-like"/>
</dbReference>
<dbReference type="PROSITE" id="PS50005">
    <property type="entry name" value="TPR"/>
    <property type="match status" value="1"/>
</dbReference>
<evidence type="ECO:0000256" key="1">
    <source>
        <dbReference type="ARBA" id="ARBA00000971"/>
    </source>
</evidence>
<name>A0A7I4B9Y9_PHYPA</name>
<reference evidence="11 12" key="2">
    <citation type="journal article" date="2018" name="Plant J.">
        <title>The Physcomitrella patens chromosome-scale assembly reveals moss genome structure and evolution.</title>
        <authorList>
            <person name="Lang D."/>
            <person name="Ullrich K.K."/>
            <person name="Murat F."/>
            <person name="Fuchs J."/>
            <person name="Jenkins J."/>
            <person name="Haas F.B."/>
            <person name="Piednoel M."/>
            <person name="Gundlach H."/>
            <person name="Van Bel M."/>
            <person name="Meyberg R."/>
            <person name="Vives C."/>
            <person name="Morata J."/>
            <person name="Symeonidi A."/>
            <person name="Hiss M."/>
            <person name="Muchero W."/>
            <person name="Kamisugi Y."/>
            <person name="Saleh O."/>
            <person name="Blanc G."/>
            <person name="Decker E.L."/>
            <person name="van Gessel N."/>
            <person name="Grimwood J."/>
            <person name="Hayes R.D."/>
            <person name="Graham S.W."/>
            <person name="Gunter L.E."/>
            <person name="McDaniel S.F."/>
            <person name="Hoernstein S.N.W."/>
            <person name="Larsson A."/>
            <person name="Li F.W."/>
            <person name="Perroud P.F."/>
            <person name="Phillips J."/>
            <person name="Ranjan P."/>
            <person name="Rokshar D.S."/>
            <person name="Rothfels C.J."/>
            <person name="Schneider L."/>
            <person name="Shu S."/>
            <person name="Stevenson D.W."/>
            <person name="Thummler F."/>
            <person name="Tillich M."/>
            <person name="Villarreal Aguilar J.C."/>
            <person name="Widiez T."/>
            <person name="Wong G.K."/>
            <person name="Wymore A."/>
            <person name="Zhang Y."/>
            <person name="Zimmer A.D."/>
            <person name="Quatrano R.S."/>
            <person name="Mayer K.F.X."/>
            <person name="Goodstein D."/>
            <person name="Casacuberta J.M."/>
            <person name="Vandepoele K."/>
            <person name="Reski R."/>
            <person name="Cuming A.C."/>
            <person name="Tuskan G.A."/>
            <person name="Maumus F."/>
            <person name="Salse J."/>
            <person name="Schmutz J."/>
            <person name="Rensing S.A."/>
        </authorList>
    </citation>
    <scope>NUCLEOTIDE SEQUENCE [LARGE SCALE GENOMIC DNA]</scope>
    <source>
        <strain evidence="11 12">cv. Gransden 2004</strain>
    </source>
</reference>
<dbReference type="FunFam" id="3.10.50.40:FF:000006">
    <property type="entry name" value="Peptidyl-prolyl cis-trans isomerase"/>
    <property type="match status" value="1"/>
</dbReference>
<dbReference type="Pfam" id="PF00515">
    <property type="entry name" value="TPR_1"/>
    <property type="match status" value="1"/>
</dbReference>
<keyword evidence="4 8" id="KW-0802">TPR repeat</keyword>
<dbReference type="PROSITE" id="PS50059">
    <property type="entry name" value="FKBP_PPIASE"/>
    <property type="match status" value="3"/>
</dbReference>
<protein>
    <recommendedName>
        <fullName evidence="2 7">peptidylprolyl isomerase</fullName>
        <ecNumber evidence="2 7">5.2.1.8</ecNumber>
    </recommendedName>
</protein>
<evidence type="ECO:0000259" key="10">
    <source>
        <dbReference type="PROSITE" id="PS50059"/>
    </source>
</evidence>
<evidence type="ECO:0000256" key="6">
    <source>
        <dbReference type="ARBA" id="ARBA00023235"/>
    </source>
</evidence>
<dbReference type="SUPFAM" id="SSF48452">
    <property type="entry name" value="TPR-like"/>
    <property type="match status" value="1"/>
</dbReference>
<keyword evidence="6 7" id="KW-0413">Isomerase</keyword>
<feature type="region of interest" description="Disordered" evidence="9">
    <location>
        <begin position="592"/>
        <end position="632"/>
    </location>
</feature>
<dbReference type="FunFam" id="1.25.40.10:FF:000008">
    <property type="entry name" value="Peptidylprolyl isomerase"/>
    <property type="match status" value="1"/>
</dbReference>
<dbReference type="GeneID" id="112293569"/>
<evidence type="ECO:0000256" key="7">
    <source>
        <dbReference type="PROSITE-ProRule" id="PRU00277"/>
    </source>
</evidence>
<accession>A0A7I4B9Y9</accession>
<dbReference type="InterPro" id="IPR046357">
    <property type="entry name" value="PPIase_dom_sf"/>
</dbReference>
<dbReference type="Gramene" id="Pp3c16_920V3.4">
    <property type="protein sequence ID" value="Pp3c16_920V3.4"/>
    <property type="gene ID" value="Pp3c16_920"/>
</dbReference>
<dbReference type="GO" id="GO:0003755">
    <property type="term" value="F:peptidyl-prolyl cis-trans isomerase activity"/>
    <property type="evidence" value="ECO:0007669"/>
    <property type="project" value="UniProtKB-KW"/>
</dbReference>
<reference evidence="11" key="3">
    <citation type="submission" date="2020-12" db="UniProtKB">
        <authorList>
            <consortium name="EnsemblPlants"/>
        </authorList>
    </citation>
    <scope>IDENTIFICATION</scope>
</reference>
<evidence type="ECO:0000256" key="9">
    <source>
        <dbReference type="SAM" id="MobiDB-lite"/>
    </source>
</evidence>
<evidence type="ECO:0000256" key="5">
    <source>
        <dbReference type="ARBA" id="ARBA00023110"/>
    </source>
</evidence>